<proteinExistence type="predicted"/>
<reference evidence="1" key="1">
    <citation type="journal article" date="2015" name="Genome Biol. Evol.">
        <title>Organellar Genomes of White Spruce (Picea glauca): Assembly and Annotation.</title>
        <authorList>
            <person name="Jackman S.D."/>
            <person name="Warren R.L."/>
            <person name="Gibb E.A."/>
            <person name="Vandervalk B.P."/>
            <person name="Mohamadi H."/>
            <person name="Chu J."/>
            <person name="Raymond A."/>
            <person name="Pleasance S."/>
            <person name="Coope R."/>
            <person name="Wildung M.R."/>
            <person name="Ritland C.E."/>
            <person name="Bousquet J."/>
            <person name="Jones S.J."/>
            <person name="Bohlmann J."/>
            <person name="Birol I."/>
        </authorList>
    </citation>
    <scope>NUCLEOTIDE SEQUENCE [LARGE SCALE GENOMIC DNA]</scope>
    <source>
        <tissue evidence="1">Flushing bud</tissue>
    </source>
</reference>
<dbReference type="EMBL" id="LKAM01000006">
    <property type="protein sequence ID" value="KUM48156.1"/>
    <property type="molecule type" value="Genomic_DNA"/>
</dbReference>
<keyword evidence="1" id="KW-0496">Mitochondrion</keyword>
<name>A0A124GN97_PICGL</name>
<comment type="caution">
    <text evidence="1">The sequence shown here is derived from an EMBL/GenBank/DDBJ whole genome shotgun (WGS) entry which is preliminary data.</text>
</comment>
<organism evidence="1">
    <name type="scientific">Picea glauca</name>
    <name type="common">White spruce</name>
    <name type="synonym">Pinus glauca</name>
    <dbReference type="NCBI Taxonomy" id="3330"/>
    <lineage>
        <taxon>Eukaryota</taxon>
        <taxon>Viridiplantae</taxon>
        <taxon>Streptophyta</taxon>
        <taxon>Embryophyta</taxon>
        <taxon>Tracheophyta</taxon>
        <taxon>Spermatophyta</taxon>
        <taxon>Pinopsida</taxon>
        <taxon>Pinidae</taxon>
        <taxon>Conifers I</taxon>
        <taxon>Pinales</taxon>
        <taxon>Pinaceae</taxon>
        <taxon>Picea</taxon>
    </lineage>
</organism>
<evidence type="ECO:0000313" key="1">
    <source>
        <dbReference type="EMBL" id="KUM48156.1"/>
    </source>
</evidence>
<sequence>MGWWSSSQGLLVACSCRDGPEREGLPLAYIFNCRPDGLRLWSIREPRWMDKLMNARREMPRQSQSGYAL</sequence>
<accession>A0A124GN97</accession>
<geneLocation type="mitochondrion" evidence="1"/>
<dbReference type="AlphaFoldDB" id="A0A124GN97"/>
<protein>
    <submittedName>
        <fullName evidence="1">Uncharacterized protein</fullName>
    </submittedName>
</protein>
<gene>
    <name evidence="1" type="ORF">ABT39_MTgene5152</name>
</gene>